<gene>
    <name evidence="5" type="ORF">AWJ20_3190</name>
</gene>
<feature type="region of interest" description="Disordered" evidence="3">
    <location>
        <begin position="78"/>
        <end position="119"/>
    </location>
</feature>
<comment type="similarity">
    <text evidence="1 2">Belongs to the peroxin-16 family.</text>
</comment>
<keyword evidence="2" id="KW-0962">Peroxisome biogenesis</keyword>
<keyword evidence="2" id="KW-0576">Peroxisome</keyword>
<evidence type="ECO:0000313" key="5">
    <source>
        <dbReference type="EMBL" id="ANB15562.1"/>
    </source>
</evidence>
<dbReference type="Proteomes" id="UP000189580">
    <property type="component" value="Chromosome b"/>
</dbReference>
<dbReference type="GeneID" id="30035185"/>
<dbReference type="RefSeq" id="XP_018738039.1">
    <property type="nucleotide sequence ID" value="XM_018880196.1"/>
</dbReference>
<dbReference type="GO" id="GO:0005778">
    <property type="term" value="C:peroxisomal membrane"/>
    <property type="evidence" value="ECO:0007669"/>
    <property type="project" value="UniProtKB-SubCell"/>
</dbReference>
<comment type="subcellular location">
    <subcellularLocation>
        <location evidence="2">Peroxisome membrane</location>
    </subcellularLocation>
</comment>
<feature type="chain" id="PRO_5007886429" description="Peroxisomal membrane protein PEX16" evidence="4">
    <location>
        <begin position="24"/>
        <end position="307"/>
    </location>
</feature>
<name>A0A167FQB5_9ASCO</name>
<evidence type="ECO:0000313" key="6">
    <source>
        <dbReference type="Proteomes" id="UP000189580"/>
    </source>
</evidence>
<evidence type="ECO:0000256" key="3">
    <source>
        <dbReference type="SAM" id="MobiDB-lite"/>
    </source>
</evidence>
<dbReference type="PANTHER" id="PTHR13299">
    <property type="entry name" value="PEROXISOMAL MEMBRANE PROTEIN PEX16"/>
    <property type="match status" value="1"/>
</dbReference>
<dbReference type="EMBL" id="CP014503">
    <property type="protein sequence ID" value="ANB15562.1"/>
    <property type="molecule type" value="Genomic_DNA"/>
</dbReference>
<evidence type="ECO:0000256" key="1">
    <source>
        <dbReference type="ARBA" id="ARBA00009505"/>
    </source>
</evidence>
<dbReference type="GO" id="GO:0007031">
    <property type="term" value="P:peroxisome organization"/>
    <property type="evidence" value="ECO:0007669"/>
    <property type="project" value="UniProtKB-KW"/>
</dbReference>
<accession>A0A167FQB5</accession>
<dbReference type="OrthoDB" id="2021143at2759"/>
<dbReference type="InterPro" id="IPR013919">
    <property type="entry name" value="Pex16"/>
</dbReference>
<protein>
    <recommendedName>
        <fullName evidence="2">Peroxisomal membrane protein PEX16</fullName>
    </recommendedName>
</protein>
<keyword evidence="6" id="KW-1185">Reference proteome</keyword>
<keyword evidence="4" id="KW-0732">Signal</keyword>
<feature type="signal peptide" evidence="4">
    <location>
        <begin position="1"/>
        <end position="23"/>
    </location>
</feature>
<evidence type="ECO:0000256" key="4">
    <source>
        <dbReference type="SAM" id="SignalP"/>
    </source>
</evidence>
<reference evidence="5 6" key="1">
    <citation type="submission" date="2016-02" db="EMBL/GenBank/DDBJ databases">
        <title>Complete genome sequence and transcriptome regulation of the pentose utilising yeast Sugiyamaella lignohabitans.</title>
        <authorList>
            <person name="Bellasio M."/>
            <person name="Peymann A."/>
            <person name="Valli M."/>
            <person name="Sipitzky M."/>
            <person name="Graf A."/>
            <person name="Sauer M."/>
            <person name="Marx H."/>
            <person name="Mattanovich D."/>
        </authorList>
    </citation>
    <scope>NUCLEOTIDE SEQUENCE [LARGE SCALE GENOMIC DNA]</scope>
    <source>
        <strain evidence="5 6">CBS 10342</strain>
    </source>
</reference>
<evidence type="ECO:0000256" key="2">
    <source>
        <dbReference type="RuleBase" id="RU365003"/>
    </source>
</evidence>
<dbReference type="PANTHER" id="PTHR13299:SF0">
    <property type="entry name" value="PEROXISOMAL MEMBRANE PROTEIN PEX16"/>
    <property type="match status" value="1"/>
</dbReference>
<proteinExistence type="inferred from homology"/>
<sequence>MMKQKTLYKLLALTLTVTQYTELLWETVAKQRDSKKYVPVASVGTMNSRWKTIIGIESFKSALRLALIAVSKRQLVTPPIPEREYDPGQGPPPKDPQQPPQSGLLSNNGSPSASGYLGDSSVSSLSSSWIMPRTGTPLPETPIDSKSFLTSKVLQLEDVQHPFDLLTKLNFRPPSKALVAELLYILRPLIYALLAYKYRSRPRNWTPWLAGIALEYYSRRLAMQHYQETLPRGLNSASKLEADELKKRATVLWWWSVRGAMYHTTVRPVLHGVVSRTENVPLVNLFGSILQDYLYLLDNYHFSSSSL</sequence>
<dbReference type="AlphaFoldDB" id="A0A167FQB5"/>
<organism evidence="5 6">
    <name type="scientific">Sugiyamaella lignohabitans</name>
    <dbReference type="NCBI Taxonomy" id="796027"/>
    <lineage>
        <taxon>Eukaryota</taxon>
        <taxon>Fungi</taxon>
        <taxon>Dikarya</taxon>
        <taxon>Ascomycota</taxon>
        <taxon>Saccharomycotina</taxon>
        <taxon>Dipodascomycetes</taxon>
        <taxon>Dipodascales</taxon>
        <taxon>Trichomonascaceae</taxon>
        <taxon>Sugiyamaella</taxon>
    </lineage>
</organism>
<dbReference type="Pfam" id="PF08610">
    <property type="entry name" value="Pex16"/>
    <property type="match status" value="1"/>
</dbReference>
<dbReference type="KEGG" id="slb:AWJ20_3190"/>
<feature type="compositionally biased region" description="Pro residues" evidence="3">
    <location>
        <begin position="89"/>
        <end position="99"/>
    </location>
</feature>